<reference evidence="3" key="1">
    <citation type="submission" date="2021-01" db="EMBL/GenBank/DDBJ databases">
        <authorList>
            <person name="Corre E."/>
            <person name="Pelletier E."/>
            <person name="Niang G."/>
            <person name="Scheremetjew M."/>
            <person name="Finn R."/>
            <person name="Kale V."/>
            <person name="Holt S."/>
            <person name="Cochrane G."/>
            <person name="Meng A."/>
            <person name="Brown T."/>
            <person name="Cohen L."/>
        </authorList>
    </citation>
    <scope>NUCLEOTIDE SEQUENCE</scope>
    <source>
        <strain evidence="3">PLY429</strain>
    </source>
</reference>
<dbReference type="EMBL" id="HBGG01033958">
    <property type="protein sequence ID" value="CAD9215557.1"/>
    <property type="molecule type" value="Transcribed_RNA"/>
</dbReference>
<organism evidence="3">
    <name type="scientific">Tetraselmis chuii</name>
    <dbReference type="NCBI Taxonomy" id="63592"/>
    <lineage>
        <taxon>Eukaryota</taxon>
        <taxon>Viridiplantae</taxon>
        <taxon>Chlorophyta</taxon>
        <taxon>core chlorophytes</taxon>
        <taxon>Chlorodendrophyceae</taxon>
        <taxon>Chlorodendrales</taxon>
        <taxon>Chlorodendraceae</taxon>
        <taxon>Tetraselmis</taxon>
    </lineage>
</organism>
<accession>A0A6U1JYV7</accession>
<feature type="transmembrane region" description="Helical" evidence="2">
    <location>
        <begin position="83"/>
        <end position="111"/>
    </location>
</feature>
<keyword evidence="2" id="KW-0812">Transmembrane</keyword>
<dbReference type="PANTHER" id="PTHR35102:SF1">
    <property type="entry name" value="E3 UBIQUITIN-PROTEIN LIGASE"/>
    <property type="match status" value="1"/>
</dbReference>
<name>A0A6U1JYV7_9CHLO</name>
<evidence type="ECO:0000256" key="2">
    <source>
        <dbReference type="SAM" id="Phobius"/>
    </source>
</evidence>
<feature type="transmembrane region" description="Helical" evidence="2">
    <location>
        <begin position="33"/>
        <end position="54"/>
    </location>
</feature>
<feature type="compositionally biased region" description="Acidic residues" evidence="1">
    <location>
        <begin position="127"/>
        <end position="140"/>
    </location>
</feature>
<dbReference type="PANTHER" id="PTHR35102">
    <property type="entry name" value="E3 UBIQUITIN-PROTEIN LIGASE"/>
    <property type="match status" value="1"/>
</dbReference>
<keyword evidence="2" id="KW-1133">Transmembrane helix</keyword>
<feature type="transmembrane region" description="Helical" evidence="2">
    <location>
        <begin position="6"/>
        <end position="26"/>
    </location>
</feature>
<evidence type="ECO:0000313" key="4">
    <source>
        <dbReference type="EMBL" id="CAD9215557.1"/>
    </source>
</evidence>
<sequence>MTVYYLFVAPARTGVTGLICAVAILADRRLHAAMTLLANYCAMPVEIPLIIPFMRLGEWVTGVHPIDLHPSQLWHDLKADPSLVLPGIGCAVLGWLLLAVPVAIASFYASLRLIRSMRPRPAIPDDSGAEELLDADDESEMAPLQPHAAQD</sequence>
<evidence type="ECO:0000313" key="3">
    <source>
        <dbReference type="EMBL" id="CAD9215556.1"/>
    </source>
</evidence>
<proteinExistence type="predicted"/>
<evidence type="ECO:0000256" key="1">
    <source>
        <dbReference type="SAM" id="MobiDB-lite"/>
    </source>
</evidence>
<dbReference type="EMBL" id="HBGG01033957">
    <property type="protein sequence ID" value="CAD9215556.1"/>
    <property type="molecule type" value="Transcribed_RNA"/>
</dbReference>
<protein>
    <recommendedName>
        <fullName evidence="5">DUF2062 domain-containing protein</fullName>
    </recommendedName>
</protein>
<gene>
    <name evidence="3" type="ORF">TCHU04912_LOCUS17796</name>
    <name evidence="4" type="ORF">TCHU04912_LOCUS17797</name>
</gene>
<dbReference type="AlphaFoldDB" id="A0A6U1JYV7"/>
<keyword evidence="2" id="KW-0472">Membrane</keyword>
<evidence type="ECO:0008006" key="5">
    <source>
        <dbReference type="Google" id="ProtNLM"/>
    </source>
</evidence>
<feature type="region of interest" description="Disordered" evidence="1">
    <location>
        <begin position="122"/>
        <end position="151"/>
    </location>
</feature>